<reference evidence="2" key="2">
    <citation type="submission" date="2023-04" db="EMBL/GenBank/DDBJ databases">
        <authorList>
            <person name="Bruccoleri R.E."/>
            <person name="Oakeley E.J."/>
            <person name="Faust A.-M."/>
            <person name="Dessus-Babus S."/>
            <person name="Altorfer M."/>
            <person name="Burckhardt D."/>
            <person name="Oertli M."/>
            <person name="Naumann U."/>
            <person name="Petersen F."/>
            <person name="Wong J."/>
        </authorList>
    </citation>
    <scope>NUCLEOTIDE SEQUENCE</scope>
    <source>
        <strain evidence="2">GSM-AAB239-AS_SAM_17_03QT</strain>
        <tissue evidence="2">Leaf</tissue>
    </source>
</reference>
<keyword evidence="1" id="KW-0472">Membrane</keyword>
<evidence type="ECO:0000313" key="2">
    <source>
        <dbReference type="EMBL" id="KAJ6819946.1"/>
    </source>
</evidence>
<keyword evidence="3" id="KW-1185">Reference proteome</keyword>
<dbReference type="Proteomes" id="UP001140949">
    <property type="component" value="Unassembled WGS sequence"/>
</dbReference>
<dbReference type="GO" id="GO:0016301">
    <property type="term" value="F:kinase activity"/>
    <property type="evidence" value="ECO:0007669"/>
    <property type="project" value="UniProtKB-KW"/>
</dbReference>
<keyword evidence="1" id="KW-0812">Transmembrane</keyword>
<keyword evidence="1" id="KW-1133">Transmembrane helix</keyword>
<name>A0AAX6FU59_IRIPA</name>
<gene>
    <name evidence="2" type="ORF">M6B38_398555</name>
</gene>
<accession>A0AAX6FU59</accession>
<comment type="caution">
    <text evidence="2">The sequence shown here is derived from an EMBL/GenBank/DDBJ whole genome shotgun (WGS) entry which is preliminary data.</text>
</comment>
<sequence>MLLLSIPISSNPLLLFRASVRGGSSRRSHHPHSPLPSPLLLLSLLFLLLLLFSLLFHPKLGLGFRHSNLVALCRSLGLQFEEYSSVVDEWCKKMPIITRLYLTVVVVTTSGCFLKIRVFLCG</sequence>
<feature type="transmembrane region" description="Helical" evidence="1">
    <location>
        <begin position="38"/>
        <end position="56"/>
    </location>
</feature>
<dbReference type="AlphaFoldDB" id="A0AAX6FU59"/>
<evidence type="ECO:0000313" key="3">
    <source>
        <dbReference type="Proteomes" id="UP001140949"/>
    </source>
</evidence>
<feature type="transmembrane region" description="Helical" evidence="1">
    <location>
        <begin position="100"/>
        <end position="120"/>
    </location>
</feature>
<dbReference type="EMBL" id="JANAVB010025800">
    <property type="protein sequence ID" value="KAJ6819946.1"/>
    <property type="molecule type" value="Genomic_DNA"/>
</dbReference>
<keyword evidence="2" id="KW-0808">Transferase</keyword>
<protein>
    <submittedName>
        <fullName evidence="2">Receptor-like cytosolic serine/threonine-protein kinase RBK1 isoform X1</fullName>
    </submittedName>
</protein>
<keyword evidence="2" id="KW-0675">Receptor</keyword>
<organism evidence="2 3">
    <name type="scientific">Iris pallida</name>
    <name type="common">Sweet iris</name>
    <dbReference type="NCBI Taxonomy" id="29817"/>
    <lineage>
        <taxon>Eukaryota</taxon>
        <taxon>Viridiplantae</taxon>
        <taxon>Streptophyta</taxon>
        <taxon>Embryophyta</taxon>
        <taxon>Tracheophyta</taxon>
        <taxon>Spermatophyta</taxon>
        <taxon>Magnoliopsida</taxon>
        <taxon>Liliopsida</taxon>
        <taxon>Asparagales</taxon>
        <taxon>Iridaceae</taxon>
        <taxon>Iridoideae</taxon>
        <taxon>Irideae</taxon>
        <taxon>Iris</taxon>
    </lineage>
</organism>
<proteinExistence type="predicted"/>
<evidence type="ECO:0000256" key="1">
    <source>
        <dbReference type="SAM" id="Phobius"/>
    </source>
</evidence>
<reference evidence="2" key="1">
    <citation type="journal article" date="2023" name="GigaByte">
        <title>Genome assembly of the bearded iris, Iris pallida Lam.</title>
        <authorList>
            <person name="Bruccoleri R.E."/>
            <person name="Oakeley E.J."/>
            <person name="Faust A.M.E."/>
            <person name="Altorfer M."/>
            <person name="Dessus-Babus S."/>
            <person name="Burckhardt D."/>
            <person name="Oertli M."/>
            <person name="Naumann U."/>
            <person name="Petersen F."/>
            <person name="Wong J."/>
        </authorList>
    </citation>
    <scope>NUCLEOTIDE SEQUENCE</scope>
    <source>
        <strain evidence="2">GSM-AAB239-AS_SAM_17_03QT</strain>
    </source>
</reference>
<keyword evidence="2" id="KW-0418">Kinase</keyword>